<evidence type="ECO:0000313" key="4">
    <source>
        <dbReference type="Proteomes" id="UP000323505"/>
    </source>
</evidence>
<dbReference type="PANTHER" id="PTHR43477">
    <property type="entry name" value="DIHYDROANTICAPSIN 7-DEHYDROGENASE"/>
    <property type="match status" value="1"/>
</dbReference>
<dbReference type="AlphaFoldDB" id="A0A5D3F498"/>
<dbReference type="PANTHER" id="PTHR43477:SF1">
    <property type="entry name" value="DIHYDROANTICAPSIN 7-DEHYDROGENASE"/>
    <property type="match status" value="1"/>
</dbReference>
<accession>A0A5D3F498</accession>
<evidence type="ECO:0000313" key="3">
    <source>
        <dbReference type="EMBL" id="TYK43121.1"/>
    </source>
</evidence>
<evidence type="ECO:0000256" key="1">
    <source>
        <dbReference type="ARBA" id="ARBA00006484"/>
    </source>
</evidence>
<dbReference type="EMBL" id="VSRQ01000013">
    <property type="protein sequence ID" value="TYK43121.1"/>
    <property type="molecule type" value="Genomic_DNA"/>
</dbReference>
<dbReference type="FunFam" id="3.40.50.720:FF:000084">
    <property type="entry name" value="Short-chain dehydrogenase reductase"/>
    <property type="match status" value="1"/>
</dbReference>
<sequence length="272" mass="28026">MTVPCPATGGISPATEPWSIDVTTASSPRTALITGGTTGIGLATARVLRDEGFAVVVTGQNPDTLAAAEKTLGDGVIVRRADARRPEDGHALATEVKDRFGKLDLVFLNAGIGRFAPIEILDEAFYDEHFDVNVKGQLFTLQHVLPLLGRGSAVIFNSALGAELGQANWSVYSATKGALVSLARTLAVELAPRGIRVNAIGPGPVDTPAFGKLGLPTGALDGFRTDMASRIPLGRIGTDEDVARTVAFLASPAAGFITGVNLLVDGGLAASA</sequence>
<dbReference type="InterPro" id="IPR051122">
    <property type="entry name" value="SDR_DHRS6-like"/>
</dbReference>
<dbReference type="InterPro" id="IPR020904">
    <property type="entry name" value="Sc_DH/Rdtase_CS"/>
</dbReference>
<gene>
    <name evidence="3" type="ORF">FXF68_40345</name>
</gene>
<dbReference type="PROSITE" id="PS00061">
    <property type="entry name" value="ADH_SHORT"/>
    <property type="match status" value="1"/>
</dbReference>
<dbReference type="Proteomes" id="UP000323505">
    <property type="component" value="Unassembled WGS sequence"/>
</dbReference>
<reference evidence="3 4" key="1">
    <citation type="submission" date="2019-08" db="EMBL/GenBank/DDBJ databases">
        <title>Actinomadura sp. nov. CYP1-5 isolated from mountain soil.</title>
        <authorList>
            <person name="Songsumanus A."/>
            <person name="Kuncharoen N."/>
            <person name="Kudo T."/>
            <person name="Yuki M."/>
            <person name="Igarashi Y."/>
            <person name="Tanasupawat S."/>
        </authorList>
    </citation>
    <scope>NUCLEOTIDE SEQUENCE [LARGE SCALE GENOMIC DNA]</scope>
    <source>
        <strain evidence="3 4">CYP1-5</strain>
    </source>
</reference>
<dbReference type="PRINTS" id="PR00080">
    <property type="entry name" value="SDRFAMILY"/>
</dbReference>
<dbReference type="Pfam" id="PF13561">
    <property type="entry name" value="adh_short_C2"/>
    <property type="match status" value="1"/>
</dbReference>
<dbReference type="GO" id="GO:0016491">
    <property type="term" value="F:oxidoreductase activity"/>
    <property type="evidence" value="ECO:0007669"/>
    <property type="project" value="UniProtKB-KW"/>
</dbReference>
<dbReference type="PRINTS" id="PR00081">
    <property type="entry name" value="GDHRDH"/>
</dbReference>
<protein>
    <submittedName>
        <fullName evidence="3">SDR family oxidoreductase</fullName>
    </submittedName>
</protein>
<comment type="similarity">
    <text evidence="1">Belongs to the short-chain dehydrogenases/reductases (SDR) family.</text>
</comment>
<evidence type="ECO:0000256" key="2">
    <source>
        <dbReference type="ARBA" id="ARBA00023002"/>
    </source>
</evidence>
<dbReference type="SUPFAM" id="SSF51735">
    <property type="entry name" value="NAD(P)-binding Rossmann-fold domains"/>
    <property type="match status" value="1"/>
</dbReference>
<organism evidence="3 4">
    <name type="scientific">Actinomadura decatromicini</name>
    <dbReference type="NCBI Taxonomy" id="2604572"/>
    <lineage>
        <taxon>Bacteria</taxon>
        <taxon>Bacillati</taxon>
        <taxon>Actinomycetota</taxon>
        <taxon>Actinomycetes</taxon>
        <taxon>Streptosporangiales</taxon>
        <taxon>Thermomonosporaceae</taxon>
        <taxon>Actinomadura</taxon>
    </lineage>
</organism>
<proteinExistence type="inferred from homology"/>
<dbReference type="InterPro" id="IPR002347">
    <property type="entry name" value="SDR_fam"/>
</dbReference>
<keyword evidence="2" id="KW-0560">Oxidoreductase</keyword>
<keyword evidence="4" id="KW-1185">Reference proteome</keyword>
<dbReference type="Gene3D" id="3.40.50.720">
    <property type="entry name" value="NAD(P)-binding Rossmann-like Domain"/>
    <property type="match status" value="1"/>
</dbReference>
<dbReference type="CDD" id="cd05233">
    <property type="entry name" value="SDR_c"/>
    <property type="match status" value="1"/>
</dbReference>
<comment type="caution">
    <text evidence="3">The sequence shown here is derived from an EMBL/GenBank/DDBJ whole genome shotgun (WGS) entry which is preliminary data.</text>
</comment>
<name>A0A5D3F498_9ACTN</name>
<dbReference type="InterPro" id="IPR036291">
    <property type="entry name" value="NAD(P)-bd_dom_sf"/>
</dbReference>